<keyword evidence="3 5" id="KW-1133">Transmembrane helix</keyword>
<reference evidence="9" key="1">
    <citation type="submission" date="2016-06" db="UniProtKB">
        <authorList>
            <consortium name="WormBaseParasite"/>
        </authorList>
    </citation>
    <scope>IDENTIFICATION</scope>
</reference>
<feature type="transmembrane region" description="Helical" evidence="5">
    <location>
        <begin position="248"/>
        <end position="278"/>
    </location>
</feature>
<feature type="transmembrane region" description="Helical" evidence="5">
    <location>
        <begin position="349"/>
        <end position="367"/>
    </location>
</feature>
<dbReference type="GO" id="GO:0004930">
    <property type="term" value="F:G protein-coupled receptor activity"/>
    <property type="evidence" value="ECO:0007669"/>
    <property type="project" value="InterPro"/>
</dbReference>
<reference evidence="7 8" key="2">
    <citation type="submission" date="2018-11" db="EMBL/GenBank/DDBJ databases">
        <authorList>
            <consortium name="Pathogen Informatics"/>
        </authorList>
    </citation>
    <scope>NUCLEOTIDE SEQUENCE [LARGE SCALE GENOMIC DNA]</scope>
    <source>
        <strain evidence="7">Dakar</strain>
        <strain evidence="8">Dakar, Senegal</strain>
    </source>
</reference>
<protein>
    <submittedName>
        <fullName evidence="9">G_PROTEIN_RECEP_F1_2 domain-containing protein</fullName>
    </submittedName>
</protein>
<feature type="domain" description="G-protein coupled receptors family 1 profile" evidence="6">
    <location>
        <begin position="89"/>
        <end position="404"/>
    </location>
</feature>
<dbReference type="SUPFAM" id="SSF81321">
    <property type="entry name" value="Family A G protein-coupled receptor-like"/>
    <property type="match status" value="1"/>
</dbReference>
<keyword evidence="4 5" id="KW-0472">Membrane</keyword>
<keyword evidence="2 5" id="KW-0812">Transmembrane</keyword>
<dbReference type="Proteomes" id="UP000279833">
    <property type="component" value="Unassembled WGS sequence"/>
</dbReference>
<dbReference type="GO" id="GO:0016020">
    <property type="term" value="C:membrane"/>
    <property type="evidence" value="ECO:0007669"/>
    <property type="project" value="UniProtKB-SubCell"/>
</dbReference>
<feature type="transmembrane region" description="Helical" evidence="5">
    <location>
        <begin position="202"/>
        <end position="220"/>
    </location>
</feature>
<dbReference type="PROSITE" id="PS50262">
    <property type="entry name" value="G_PROTEIN_RECEP_F1_2"/>
    <property type="match status" value="1"/>
</dbReference>
<evidence type="ECO:0000313" key="8">
    <source>
        <dbReference type="Proteomes" id="UP000279833"/>
    </source>
</evidence>
<evidence type="ECO:0000256" key="4">
    <source>
        <dbReference type="ARBA" id="ARBA00023136"/>
    </source>
</evidence>
<dbReference type="PANTHER" id="PTHR46641:SF2">
    <property type="entry name" value="FMRFAMIDE RECEPTOR"/>
    <property type="match status" value="1"/>
</dbReference>
<dbReference type="InterPro" id="IPR000276">
    <property type="entry name" value="GPCR_Rhodpsn"/>
</dbReference>
<dbReference type="InterPro" id="IPR052954">
    <property type="entry name" value="GPCR-Ligand_Int"/>
</dbReference>
<dbReference type="STRING" id="6186.A0A183JBM5"/>
<evidence type="ECO:0000256" key="1">
    <source>
        <dbReference type="ARBA" id="ARBA00004370"/>
    </source>
</evidence>
<dbReference type="AlphaFoldDB" id="A0A183JBM5"/>
<evidence type="ECO:0000256" key="2">
    <source>
        <dbReference type="ARBA" id="ARBA00022692"/>
    </source>
</evidence>
<organism evidence="9">
    <name type="scientific">Schistosoma curassoni</name>
    <dbReference type="NCBI Taxonomy" id="6186"/>
    <lineage>
        <taxon>Eukaryota</taxon>
        <taxon>Metazoa</taxon>
        <taxon>Spiralia</taxon>
        <taxon>Lophotrochozoa</taxon>
        <taxon>Platyhelminthes</taxon>
        <taxon>Trematoda</taxon>
        <taxon>Digenea</taxon>
        <taxon>Strigeidida</taxon>
        <taxon>Schistosomatoidea</taxon>
        <taxon>Schistosomatidae</taxon>
        <taxon>Schistosoma</taxon>
    </lineage>
</organism>
<accession>A0A183JBM5</accession>
<dbReference type="EMBL" id="UZAK01000041">
    <property type="protein sequence ID" value="VDO59289.1"/>
    <property type="molecule type" value="Genomic_DNA"/>
</dbReference>
<feature type="transmembrane region" description="Helical" evidence="5">
    <location>
        <begin position="77"/>
        <end position="99"/>
    </location>
</feature>
<dbReference type="PANTHER" id="PTHR46641">
    <property type="entry name" value="FMRFAMIDE RECEPTOR-RELATED"/>
    <property type="match status" value="1"/>
</dbReference>
<evidence type="ECO:0000313" key="7">
    <source>
        <dbReference type="EMBL" id="VDO59289.1"/>
    </source>
</evidence>
<name>A0A183JBM5_9TREM</name>
<gene>
    <name evidence="7" type="ORF">SCUD_LOCUS80</name>
</gene>
<evidence type="ECO:0000256" key="5">
    <source>
        <dbReference type="SAM" id="Phobius"/>
    </source>
</evidence>
<comment type="subcellular location">
    <subcellularLocation>
        <location evidence="1">Membrane</location>
    </subcellularLocation>
</comment>
<dbReference type="InterPro" id="IPR017452">
    <property type="entry name" value="GPCR_Rhodpsn_7TM"/>
</dbReference>
<feature type="transmembrane region" description="Helical" evidence="5">
    <location>
        <begin position="387"/>
        <end position="406"/>
    </location>
</feature>
<keyword evidence="8" id="KW-1185">Reference proteome</keyword>
<dbReference type="WBParaSite" id="SCUD_0000007901-mRNA-1">
    <property type="protein sequence ID" value="SCUD_0000007901-mRNA-1"/>
    <property type="gene ID" value="SCUD_0000007901"/>
</dbReference>
<evidence type="ECO:0000256" key="3">
    <source>
        <dbReference type="ARBA" id="ARBA00022989"/>
    </source>
</evidence>
<dbReference type="OrthoDB" id="6240610at2759"/>
<sequence length="456" mass="52372">MNITEHTEDVLNPFILNLFIINKSSTCTQMESLPVSGLFSFYRAIGLLLGPLNTILNGLCVHIFNHHLWKKSIMSRILKGLSIIELGMGLSLFIHALIFSQNSTSSHSNQNLFNINNTINNIYPNYDIHINHLNQFQQDSIHTNAYIKTICSFFITTISSRFLVAFQISRNWSVVLLAAYRYDQICRPIGTSSAFPRERIRYILIIIFFLACLIVIPRIFESGIVVCYISGNVSKDYPLLINYKLYQILYLGLVMFIVQSGGPVICVCVLSAFVIRIIAKRRKFHREKEQRSARNLLRRQTMKIENNRSNLKNNIITDNNNNNNNLLQRNSNGLTKELTERPAPSGDKLMFAVCITFFILETPAFFSKILNPYLEQDYPLIDLTLSVIANLLIYLDSTLNAFIYMASNPLFRKIARNECIQYRDRLICCQTSKSTHQLTRINRILDTEQNAISINS</sequence>
<dbReference type="Gene3D" id="1.20.1070.10">
    <property type="entry name" value="Rhodopsin 7-helix transmembrane proteins"/>
    <property type="match status" value="1"/>
</dbReference>
<evidence type="ECO:0000259" key="6">
    <source>
        <dbReference type="PROSITE" id="PS50262"/>
    </source>
</evidence>
<evidence type="ECO:0000313" key="9">
    <source>
        <dbReference type="WBParaSite" id="SCUD_0000007901-mRNA-1"/>
    </source>
</evidence>
<proteinExistence type="predicted"/>
<feature type="transmembrane region" description="Helical" evidence="5">
    <location>
        <begin position="41"/>
        <end position="65"/>
    </location>
</feature>
<feature type="transmembrane region" description="Helical" evidence="5">
    <location>
        <begin position="145"/>
        <end position="164"/>
    </location>
</feature>
<dbReference type="Pfam" id="PF00001">
    <property type="entry name" value="7tm_1"/>
    <property type="match status" value="1"/>
</dbReference>